<evidence type="ECO:0000259" key="6">
    <source>
        <dbReference type="Pfam" id="PF08281"/>
    </source>
</evidence>
<evidence type="ECO:0000259" key="5">
    <source>
        <dbReference type="Pfam" id="PF04542"/>
    </source>
</evidence>
<dbReference type="EMBL" id="CP023777">
    <property type="protein sequence ID" value="ATL47097.1"/>
    <property type="molecule type" value="Genomic_DNA"/>
</dbReference>
<comment type="similarity">
    <text evidence="1">Belongs to the sigma-70 factor family. ECF subfamily.</text>
</comment>
<accession>A0A291QT40</accession>
<sequence length="184" mass="22355">MEQDIDIIYTNHLKKGDFKVFEAIFNTYWESLYLYAAKILDSEENARDIIQDLFVSLWERRTHLDIQTNIRQYLFSATRKLILRKFRDDGLKEKHLEKFIHFSELRSEFSLLRIEQKDIIQHFQKDLQQLPVKERQVFEWYHFDELSIREIAQKSGTAEQTVRNQLSNAYRKAKPLLHKLLFFI</sequence>
<feature type="domain" description="RNA polymerase sigma-70 region 2" evidence="5">
    <location>
        <begin position="28"/>
        <end position="89"/>
    </location>
</feature>
<dbReference type="InterPro" id="IPR013324">
    <property type="entry name" value="RNA_pol_sigma_r3/r4-like"/>
</dbReference>
<proteinExistence type="inferred from homology"/>
<dbReference type="KEGG" id="cbae:COR50_07805"/>
<dbReference type="InterPro" id="IPR007627">
    <property type="entry name" value="RNA_pol_sigma70_r2"/>
</dbReference>
<dbReference type="Gene3D" id="1.10.1740.10">
    <property type="match status" value="1"/>
</dbReference>
<evidence type="ECO:0000256" key="3">
    <source>
        <dbReference type="ARBA" id="ARBA00023082"/>
    </source>
</evidence>
<evidence type="ECO:0008006" key="9">
    <source>
        <dbReference type="Google" id="ProtNLM"/>
    </source>
</evidence>
<dbReference type="InterPro" id="IPR036388">
    <property type="entry name" value="WH-like_DNA-bd_sf"/>
</dbReference>
<evidence type="ECO:0000313" key="8">
    <source>
        <dbReference type="Proteomes" id="UP000220133"/>
    </source>
</evidence>
<dbReference type="InterPro" id="IPR014284">
    <property type="entry name" value="RNA_pol_sigma-70_dom"/>
</dbReference>
<protein>
    <recommendedName>
        <fullName evidence="9">RNA polymerase subunit sigma-70</fullName>
    </recommendedName>
</protein>
<evidence type="ECO:0000256" key="1">
    <source>
        <dbReference type="ARBA" id="ARBA00010641"/>
    </source>
</evidence>
<feature type="domain" description="RNA polymerase sigma factor 70 region 4 type 2" evidence="6">
    <location>
        <begin position="127"/>
        <end position="172"/>
    </location>
</feature>
<reference evidence="7 8" key="1">
    <citation type="submission" date="2017-10" db="EMBL/GenBank/DDBJ databases">
        <title>Paenichitinophaga pekingensis gen. nov., sp. nov., isolated from activated sludge.</title>
        <authorList>
            <person name="Jin D."/>
            <person name="Kong X."/>
            <person name="Deng Y."/>
            <person name="Bai Z."/>
        </authorList>
    </citation>
    <scope>NUCLEOTIDE SEQUENCE [LARGE SCALE GENOMIC DNA]</scope>
    <source>
        <strain evidence="7 8">13</strain>
    </source>
</reference>
<dbReference type="GO" id="GO:0003677">
    <property type="term" value="F:DNA binding"/>
    <property type="evidence" value="ECO:0007669"/>
    <property type="project" value="InterPro"/>
</dbReference>
<keyword evidence="3" id="KW-0731">Sigma factor</keyword>
<dbReference type="InterPro" id="IPR013249">
    <property type="entry name" value="RNA_pol_sigma70_r4_t2"/>
</dbReference>
<dbReference type="Pfam" id="PF04542">
    <property type="entry name" value="Sigma70_r2"/>
    <property type="match status" value="1"/>
</dbReference>
<keyword evidence="8" id="KW-1185">Reference proteome</keyword>
<dbReference type="SUPFAM" id="SSF88946">
    <property type="entry name" value="Sigma2 domain of RNA polymerase sigma factors"/>
    <property type="match status" value="1"/>
</dbReference>
<dbReference type="AlphaFoldDB" id="A0A291QT40"/>
<evidence type="ECO:0000256" key="2">
    <source>
        <dbReference type="ARBA" id="ARBA00023015"/>
    </source>
</evidence>
<evidence type="ECO:0000256" key="4">
    <source>
        <dbReference type="ARBA" id="ARBA00023163"/>
    </source>
</evidence>
<dbReference type="GO" id="GO:0006352">
    <property type="term" value="P:DNA-templated transcription initiation"/>
    <property type="evidence" value="ECO:0007669"/>
    <property type="project" value="InterPro"/>
</dbReference>
<organism evidence="7 8">
    <name type="scientific">Chitinophaga caeni</name>
    <dbReference type="NCBI Taxonomy" id="2029983"/>
    <lineage>
        <taxon>Bacteria</taxon>
        <taxon>Pseudomonadati</taxon>
        <taxon>Bacteroidota</taxon>
        <taxon>Chitinophagia</taxon>
        <taxon>Chitinophagales</taxon>
        <taxon>Chitinophagaceae</taxon>
        <taxon>Chitinophaga</taxon>
    </lineage>
</organism>
<evidence type="ECO:0000313" key="7">
    <source>
        <dbReference type="EMBL" id="ATL47097.1"/>
    </source>
</evidence>
<keyword evidence="2" id="KW-0805">Transcription regulation</keyword>
<dbReference type="NCBIfam" id="TIGR02937">
    <property type="entry name" value="sigma70-ECF"/>
    <property type="match status" value="1"/>
</dbReference>
<dbReference type="InterPro" id="IPR013325">
    <property type="entry name" value="RNA_pol_sigma_r2"/>
</dbReference>
<dbReference type="SUPFAM" id="SSF88659">
    <property type="entry name" value="Sigma3 and sigma4 domains of RNA polymerase sigma factors"/>
    <property type="match status" value="1"/>
</dbReference>
<dbReference type="RefSeq" id="WP_098193481.1">
    <property type="nucleotide sequence ID" value="NZ_CP023777.1"/>
</dbReference>
<dbReference type="PANTHER" id="PTHR43133:SF46">
    <property type="entry name" value="RNA POLYMERASE SIGMA-70 FACTOR ECF SUBFAMILY"/>
    <property type="match status" value="1"/>
</dbReference>
<dbReference type="PANTHER" id="PTHR43133">
    <property type="entry name" value="RNA POLYMERASE ECF-TYPE SIGMA FACTO"/>
    <property type="match status" value="1"/>
</dbReference>
<dbReference type="Pfam" id="PF08281">
    <property type="entry name" value="Sigma70_r4_2"/>
    <property type="match status" value="1"/>
</dbReference>
<dbReference type="OrthoDB" id="764811at2"/>
<name>A0A291QT40_9BACT</name>
<keyword evidence="4" id="KW-0804">Transcription</keyword>
<dbReference type="Gene3D" id="1.10.10.10">
    <property type="entry name" value="Winged helix-like DNA-binding domain superfamily/Winged helix DNA-binding domain"/>
    <property type="match status" value="1"/>
</dbReference>
<dbReference type="Proteomes" id="UP000220133">
    <property type="component" value="Chromosome"/>
</dbReference>
<gene>
    <name evidence="7" type="ORF">COR50_07805</name>
</gene>
<dbReference type="InterPro" id="IPR039425">
    <property type="entry name" value="RNA_pol_sigma-70-like"/>
</dbReference>
<dbReference type="GO" id="GO:0016987">
    <property type="term" value="F:sigma factor activity"/>
    <property type="evidence" value="ECO:0007669"/>
    <property type="project" value="UniProtKB-KW"/>
</dbReference>